<protein>
    <submittedName>
        <fullName evidence="6">Cysteinyl-tRNA synthetase 2, mitochondrial</fullName>
    </submittedName>
</protein>
<accession>A0A8C7TRK3</accession>
<dbReference type="GeneTree" id="ENSGT00390000006347"/>
<dbReference type="InterPro" id="IPR032678">
    <property type="entry name" value="tRNA-synt_1_cat_dom"/>
</dbReference>
<dbReference type="Ensembl" id="ENSOMYT00000096109.2">
    <property type="protein sequence ID" value="ENSOMYP00000088245.2"/>
    <property type="gene ID" value="ENSOMYG00000040793.2"/>
</dbReference>
<dbReference type="AlphaFoldDB" id="A0A8C7TRK3"/>
<dbReference type="PANTHER" id="PTHR10890:SF27">
    <property type="entry name" value="CYSTEINE--TRNA LIGASE, MITOCHONDRIAL-RELATED"/>
    <property type="match status" value="1"/>
</dbReference>
<evidence type="ECO:0000313" key="6">
    <source>
        <dbReference type="Ensembl" id="ENSOMYP00000088245.2"/>
    </source>
</evidence>
<reference evidence="6" key="3">
    <citation type="submission" date="2025-09" db="UniProtKB">
        <authorList>
            <consortium name="Ensembl"/>
        </authorList>
    </citation>
    <scope>IDENTIFICATION</scope>
</reference>
<evidence type="ECO:0000313" key="7">
    <source>
        <dbReference type="Proteomes" id="UP000694395"/>
    </source>
</evidence>
<keyword evidence="4" id="KW-0067">ATP-binding</keyword>
<dbReference type="InterPro" id="IPR024909">
    <property type="entry name" value="Cys-tRNA/MSH_ligase"/>
</dbReference>
<dbReference type="SUPFAM" id="SSF52374">
    <property type="entry name" value="Nucleotidylyl transferase"/>
    <property type="match status" value="1"/>
</dbReference>
<dbReference type="GO" id="GO:0005524">
    <property type="term" value="F:ATP binding"/>
    <property type="evidence" value="ECO:0007669"/>
    <property type="project" value="UniProtKB-KW"/>
</dbReference>
<evidence type="ECO:0000259" key="5">
    <source>
        <dbReference type="Pfam" id="PF01406"/>
    </source>
</evidence>
<sequence length="371" mass="41892">CRGHTDKTYTHTLGGRDSLDLQKPRTHLISFFTTTTDLTGIDGSNYLYCNCRYSCGPTVYDHAHLGNPLSNAYVRFDIIQMDLSRVFGINVIHVMKIMSPTILARMPLEEFKNDMLAVKVLPPAVHLRVTETIPQIVAFIEGIIRIEHAYATKQGMDVHFDIRFIGDCYGKLMGAGDAAGEPGTSDTEKRNSRDFALCKASKPQEHPWKSPWGKRRPGCHIQCSTIAILGHNFFLDIHSRGVDLVFPHHENEIAQWNYFLHSGNIYFMCVHLSHLSDFLESYSVNEFRMFCLLTKYRSAINYSDASLNEAWSSLATITAFTHDAKAYMRGQLQCQAVQEGQTSSDDFDTPRVVNAIMSLVLPWEPPSSAHH</sequence>
<dbReference type="Gene3D" id="3.40.50.620">
    <property type="entry name" value="HUPs"/>
    <property type="match status" value="1"/>
</dbReference>
<proteinExistence type="inferred from homology"/>
<comment type="similarity">
    <text evidence="1">Belongs to the class-I aminoacyl-tRNA synthetase family.</text>
</comment>
<dbReference type="InterPro" id="IPR014729">
    <property type="entry name" value="Rossmann-like_a/b/a_fold"/>
</dbReference>
<reference evidence="6" key="1">
    <citation type="submission" date="2020-07" db="EMBL/GenBank/DDBJ databases">
        <title>A long reads based de novo assembly of the rainbow trout Arlee double haploid line genome.</title>
        <authorList>
            <person name="Gao G."/>
            <person name="Palti Y."/>
        </authorList>
    </citation>
    <scope>NUCLEOTIDE SEQUENCE [LARGE SCALE GENOMIC DNA]</scope>
</reference>
<feature type="domain" description="tRNA synthetases class I catalytic" evidence="5">
    <location>
        <begin position="53"/>
        <end position="310"/>
    </location>
</feature>
<reference evidence="6" key="2">
    <citation type="submission" date="2025-08" db="UniProtKB">
        <authorList>
            <consortium name="Ensembl"/>
        </authorList>
    </citation>
    <scope>IDENTIFICATION</scope>
</reference>
<name>A0A8C7TRK3_ONCMY</name>
<dbReference type="Proteomes" id="UP000694395">
    <property type="component" value="Chromosome 18"/>
</dbReference>
<keyword evidence="7" id="KW-1185">Reference proteome</keyword>
<evidence type="ECO:0000256" key="3">
    <source>
        <dbReference type="ARBA" id="ARBA00022741"/>
    </source>
</evidence>
<dbReference type="GO" id="GO:0005737">
    <property type="term" value="C:cytoplasm"/>
    <property type="evidence" value="ECO:0007669"/>
    <property type="project" value="TreeGrafter"/>
</dbReference>
<keyword evidence="3" id="KW-0547">Nucleotide-binding</keyword>
<dbReference type="GO" id="GO:0006423">
    <property type="term" value="P:cysteinyl-tRNA aminoacylation"/>
    <property type="evidence" value="ECO:0007669"/>
    <property type="project" value="TreeGrafter"/>
</dbReference>
<dbReference type="PANTHER" id="PTHR10890">
    <property type="entry name" value="CYSTEINYL-TRNA SYNTHETASE"/>
    <property type="match status" value="1"/>
</dbReference>
<evidence type="ECO:0000256" key="4">
    <source>
        <dbReference type="ARBA" id="ARBA00022840"/>
    </source>
</evidence>
<dbReference type="PRINTS" id="PR00983">
    <property type="entry name" value="TRNASYNTHCYS"/>
</dbReference>
<dbReference type="GO" id="GO:0004817">
    <property type="term" value="F:cysteine-tRNA ligase activity"/>
    <property type="evidence" value="ECO:0007669"/>
    <property type="project" value="TreeGrafter"/>
</dbReference>
<organism evidence="6 7">
    <name type="scientific">Oncorhynchus mykiss</name>
    <name type="common">Rainbow trout</name>
    <name type="synonym">Salmo gairdneri</name>
    <dbReference type="NCBI Taxonomy" id="8022"/>
    <lineage>
        <taxon>Eukaryota</taxon>
        <taxon>Metazoa</taxon>
        <taxon>Chordata</taxon>
        <taxon>Craniata</taxon>
        <taxon>Vertebrata</taxon>
        <taxon>Euteleostomi</taxon>
        <taxon>Actinopterygii</taxon>
        <taxon>Neopterygii</taxon>
        <taxon>Teleostei</taxon>
        <taxon>Protacanthopterygii</taxon>
        <taxon>Salmoniformes</taxon>
        <taxon>Salmonidae</taxon>
        <taxon>Salmoninae</taxon>
        <taxon>Oncorhynchus</taxon>
    </lineage>
</organism>
<evidence type="ECO:0000256" key="2">
    <source>
        <dbReference type="ARBA" id="ARBA00022598"/>
    </source>
</evidence>
<evidence type="ECO:0000256" key="1">
    <source>
        <dbReference type="ARBA" id="ARBA00005594"/>
    </source>
</evidence>
<keyword evidence="2" id="KW-0436">Ligase</keyword>
<dbReference type="Pfam" id="PF01406">
    <property type="entry name" value="tRNA-synt_1e"/>
    <property type="match status" value="1"/>
</dbReference>